<evidence type="ECO:0000256" key="13">
    <source>
        <dbReference type="SAM" id="MobiDB-lite"/>
    </source>
</evidence>
<keyword evidence="10 12" id="KW-0324">Glycolysis</keyword>
<dbReference type="InterPro" id="IPR035966">
    <property type="entry name" value="PKF_sf"/>
</dbReference>
<dbReference type="OrthoDB" id="537915at2759"/>
<evidence type="ECO:0000256" key="9">
    <source>
        <dbReference type="ARBA" id="ARBA00022842"/>
    </source>
</evidence>
<evidence type="ECO:0000256" key="3">
    <source>
        <dbReference type="ARBA" id="ARBA00022533"/>
    </source>
</evidence>
<comment type="subunit">
    <text evidence="12">Homotetramer.</text>
</comment>
<comment type="activity regulation">
    <text evidence="12">Allosterically activated by AMP.</text>
</comment>
<evidence type="ECO:0000256" key="2">
    <source>
        <dbReference type="ARBA" id="ARBA00002659"/>
    </source>
</evidence>
<comment type="subcellular location">
    <subcellularLocation>
        <location evidence="12">Cytoplasm</location>
    </subcellularLocation>
</comment>
<accession>A0A0K9PVQ2</accession>
<dbReference type="PANTHER" id="PTHR45770">
    <property type="entry name" value="ATP-DEPENDENT 6-PHOSPHOFRUCTOKINASE 1"/>
    <property type="match status" value="1"/>
</dbReference>
<feature type="binding site" evidence="12">
    <location>
        <position position="384"/>
    </location>
    <ligand>
        <name>substrate</name>
    </ligand>
</feature>
<comment type="pathway">
    <text evidence="12">Carbohydrate degradation; glycolysis; D-glyceraldehyde 3-phosphate and glycerone phosphate from D-glucose: step 3/4.</text>
</comment>
<feature type="binding site" evidence="12">
    <location>
        <begin position="328"/>
        <end position="330"/>
    </location>
    <ligand>
        <name>substrate</name>
    </ligand>
</feature>
<evidence type="ECO:0000256" key="7">
    <source>
        <dbReference type="ARBA" id="ARBA00022777"/>
    </source>
</evidence>
<gene>
    <name evidence="12" type="primary">PFK</name>
    <name evidence="15" type="ORF">ZOSMA_154G00130</name>
</gene>
<feature type="binding site" evidence="12">
    <location>
        <position position="166"/>
    </location>
    <ligand>
        <name>ATP</name>
        <dbReference type="ChEBI" id="CHEBI:30616"/>
    </ligand>
</feature>
<dbReference type="NCBIfam" id="NF005301">
    <property type="entry name" value="PRK06830.1"/>
    <property type="match status" value="1"/>
</dbReference>
<keyword evidence="7 12" id="KW-0418">Kinase</keyword>
<evidence type="ECO:0000313" key="15">
    <source>
        <dbReference type="EMBL" id="KMZ73071.1"/>
    </source>
</evidence>
<dbReference type="Pfam" id="PF00365">
    <property type="entry name" value="PFK"/>
    <property type="match status" value="1"/>
</dbReference>
<evidence type="ECO:0000256" key="11">
    <source>
        <dbReference type="ARBA" id="ARBA00048070"/>
    </source>
</evidence>
<feature type="active site" description="Proton acceptor" evidence="12">
    <location>
        <position position="285"/>
    </location>
</feature>
<comment type="function">
    <text evidence="2 12">Catalyzes the phosphorylation of D-fructose 6-phosphate to fructose 1,6-bisphosphate by ATP, the first committing step of glycolysis.</text>
</comment>
<evidence type="ECO:0000256" key="8">
    <source>
        <dbReference type="ARBA" id="ARBA00022840"/>
    </source>
</evidence>
<protein>
    <recommendedName>
        <fullName evidence="12">ATP-dependent 6-phosphofructokinase</fullName>
        <shortName evidence="12">ATP-PFK</shortName>
        <shortName evidence="12">Phosphofructokinase</shortName>
        <ecNumber evidence="12">2.7.1.11</ecNumber>
    </recommendedName>
    <alternativeName>
        <fullName evidence="12">Phosphohexokinase</fullName>
    </alternativeName>
</protein>
<dbReference type="GO" id="GO:0005524">
    <property type="term" value="F:ATP binding"/>
    <property type="evidence" value="ECO:0007669"/>
    <property type="project" value="UniProtKB-KW"/>
</dbReference>
<dbReference type="InterPro" id="IPR022953">
    <property type="entry name" value="ATP_PFK"/>
</dbReference>
<proteinExistence type="inferred from homology"/>
<organism evidence="15 16">
    <name type="scientific">Zostera marina</name>
    <name type="common">Eelgrass</name>
    <dbReference type="NCBI Taxonomy" id="29655"/>
    <lineage>
        <taxon>Eukaryota</taxon>
        <taxon>Viridiplantae</taxon>
        <taxon>Streptophyta</taxon>
        <taxon>Embryophyta</taxon>
        <taxon>Tracheophyta</taxon>
        <taxon>Spermatophyta</taxon>
        <taxon>Magnoliopsida</taxon>
        <taxon>Liliopsida</taxon>
        <taxon>Zosteraceae</taxon>
        <taxon>Zostera</taxon>
    </lineage>
</organism>
<evidence type="ECO:0000313" key="16">
    <source>
        <dbReference type="Proteomes" id="UP000036987"/>
    </source>
</evidence>
<feature type="binding site" evidence="12">
    <location>
        <begin position="439"/>
        <end position="442"/>
    </location>
    <ligand>
        <name>substrate</name>
    </ligand>
</feature>
<feature type="binding site" evidence="12">
    <location>
        <begin position="254"/>
        <end position="257"/>
    </location>
    <ligand>
        <name>ATP</name>
        <dbReference type="ChEBI" id="CHEBI:30616"/>
    </ligand>
</feature>
<dbReference type="SUPFAM" id="SSF53784">
    <property type="entry name" value="Phosphofructokinase"/>
    <property type="match status" value="1"/>
</dbReference>
<evidence type="ECO:0000256" key="10">
    <source>
        <dbReference type="ARBA" id="ARBA00023152"/>
    </source>
</evidence>
<feature type="compositionally biased region" description="Polar residues" evidence="13">
    <location>
        <begin position="545"/>
        <end position="556"/>
    </location>
</feature>
<dbReference type="Proteomes" id="UP000036987">
    <property type="component" value="Unassembled WGS sequence"/>
</dbReference>
<dbReference type="GO" id="GO:0046872">
    <property type="term" value="F:metal ion binding"/>
    <property type="evidence" value="ECO:0007669"/>
    <property type="project" value="UniProtKB-KW"/>
</dbReference>
<evidence type="ECO:0000256" key="4">
    <source>
        <dbReference type="ARBA" id="ARBA00022679"/>
    </source>
</evidence>
<keyword evidence="9 12" id="KW-0460">Magnesium</keyword>
<keyword evidence="12" id="KW-0963">Cytoplasm</keyword>
<keyword evidence="5 12" id="KW-0479">Metal-binding</keyword>
<evidence type="ECO:0000256" key="12">
    <source>
        <dbReference type="HAMAP-Rule" id="MF_03186"/>
    </source>
</evidence>
<evidence type="ECO:0000256" key="6">
    <source>
        <dbReference type="ARBA" id="ARBA00022741"/>
    </source>
</evidence>
<dbReference type="PRINTS" id="PR00476">
    <property type="entry name" value="PHFRCTKINASE"/>
</dbReference>
<name>A0A0K9PVQ2_ZOSMR</name>
<comment type="caution">
    <text evidence="15">The sequence shown here is derived from an EMBL/GenBank/DDBJ whole genome shotgun (WGS) entry which is preliminary data.</text>
</comment>
<dbReference type="HAMAP" id="MF_01981">
    <property type="entry name" value="Phosphofructokinase_II_X"/>
    <property type="match status" value="1"/>
</dbReference>
<comment type="similarity">
    <text evidence="12">Belongs to the phosphofructokinase type A (PFKA) family. PPi-dependent PFK group II subfamily. Atypical ATP-dependent clade 'X' sub-subfamily.</text>
</comment>
<dbReference type="STRING" id="29655.A0A0K9PVQ2"/>
<dbReference type="GO" id="GO:0005737">
    <property type="term" value="C:cytoplasm"/>
    <property type="evidence" value="ECO:0000318"/>
    <property type="project" value="GO_Central"/>
</dbReference>
<dbReference type="InterPro" id="IPR050929">
    <property type="entry name" value="PFKA"/>
</dbReference>
<keyword evidence="4 12" id="KW-0808">Transferase</keyword>
<feature type="binding site" evidence="12">
    <location>
        <begin position="283"/>
        <end position="285"/>
    </location>
    <ligand>
        <name>substrate</name>
    </ligand>
</feature>
<dbReference type="AlphaFoldDB" id="A0A0K9PVQ2"/>
<dbReference type="Gene3D" id="3.40.50.450">
    <property type="match status" value="1"/>
</dbReference>
<feature type="domain" description="Phosphofructokinase" evidence="14">
    <location>
        <begin position="159"/>
        <end position="463"/>
    </location>
</feature>
<feature type="region of interest" description="Disordered" evidence="13">
    <location>
        <begin position="530"/>
        <end position="556"/>
    </location>
</feature>
<dbReference type="GO" id="GO:0003872">
    <property type="term" value="F:6-phosphofructokinase activity"/>
    <property type="evidence" value="ECO:0000318"/>
    <property type="project" value="GO_Central"/>
</dbReference>
<dbReference type="FunFam" id="3.40.50.450:FF:000002">
    <property type="entry name" value="ATP-dependent 6-phosphofructokinase"/>
    <property type="match status" value="1"/>
</dbReference>
<keyword evidence="8 12" id="KW-0067">ATP-binding</keyword>
<keyword evidence="16" id="KW-1185">Reference proteome</keyword>
<dbReference type="InterPro" id="IPR012004">
    <property type="entry name" value="PyroP-dep_PFK_TP0108"/>
</dbReference>
<dbReference type="UniPathway" id="UPA00109">
    <property type="reaction ID" value="UER00182"/>
</dbReference>
<reference evidence="16" key="1">
    <citation type="journal article" date="2016" name="Nature">
        <title>The genome of the seagrass Zostera marina reveals angiosperm adaptation to the sea.</title>
        <authorList>
            <person name="Olsen J.L."/>
            <person name="Rouze P."/>
            <person name="Verhelst B."/>
            <person name="Lin Y.-C."/>
            <person name="Bayer T."/>
            <person name="Collen J."/>
            <person name="Dattolo E."/>
            <person name="De Paoli E."/>
            <person name="Dittami S."/>
            <person name="Maumus F."/>
            <person name="Michel G."/>
            <person name="Kersting A."/>
            <person name="Lauritano C."/>
            <person name="Lohaus R."/>
            <person name="Toepel M."/>
            <person name="Tonon T."/>
            <person name="Vanneste K."/>
            <person name="Amirebrahimi M."/>
            <person name="Brakel J."/>
            <person name="Bostroem C."/>
            <person name="Chovatia M."/>
            <person name="Grimwood J."/>
            <person name="Jenkins J.W."/>
            <person name="Jueterbock A."/>
            <person name="Mraz A."/>
            <person name="Stam W.T."/>
            <person name="Tice H."/>
            <person name="Bornberg-Bauer E."/>
            <person name="Green P.J."/>
            <person name="Pearson G.A."/>
            <person name="Procaccini G."/>
            <person name="Duarte C.M."/>
            <person name="Schmutz J."/>
            <person name="Reusch T.B.H."/>
            <person name="Van de Peer Y."/>
        </authorList>
    </citation>
    <scope>NUCLEOTIDE SEQUENCE [LARGE SCALE GENOMIC DNA]</scope>
    <source>
        <strain evidence="16">cv. Finnish</strain>
    </source>
</reference>
<keyword evidence="6 12" id="KW-0547">Nucleotide-binding</keyword>
<dbReference type="EC" id="2.7.1.11" evidence="12"/>
<evidence type="ECO:0000259" key="14">
    <source>
        <dbReference type="Pfam" id="PF00365"/>
    </source>
</evidence>
<comment type="cofactor">
    <cofactor evidence="1 12">
        <name>Mg(2+)</name>
        <dbReference type="ChEBI" id="CHEBI:18420"/>
    </cofactor>
</comment>
<dbReference type="OMA" id="MRFNPAY"/>
<dbReference type="InterPro" id="IPR000023">
    <property type="entry name" value="Phosphofructokinase_dom"/>
</dbReference>
<feature type="binding site" evidence="12">
    <location>
        <begin position="229"/>
        <end position="230"/>
    </location>
    <ligand>
        <name>ATP</name>
        <dbReference type="ChEBI" id="CHEBI:30616"/>
    </ligand>
</feature>
<comment type="catalytic activity">
    <reaction evidence="11 12">
        <text>beta-D-fructose 6-phosphate + ATP = beta-D-fructose 1,6-bisphosphate + ADP + H(+)</text>
        <dbReference type="Rhea" id="RHEA:16109"/>
        <dbReference type="ChEBI" id="CHEBI:15378"/>
        <dbReference type="ChEBI" id="CHEBI:30616"/>
        <dbReference type="ChEBI" id="CHEBI:32966"/>
        <dbReference type="ChEBI" id="CHEBI:57634"/>
        <dbReference type="ChEBI" id="CHEBI:456216"/>
        <dbReference type="EC" id="2.7.1.11"/>
    </reaction>
</comment>
<dbReference type="EMBL" id="LFYR01000604">
    <property type="protein sequence ID" value="KMZ73071.1"/>
    <property type="molecule type" value="Genomic_DNA"/>
</dbReference>
<feature type="site" description="Important for substrate specificity; cannot use PPi as phosphoryl donor" evidence="12">
    <location>
        <position position="256"/>
    </location>
</feature>
<feature type="binding site" evidence="12">
    <location>
        <position position="255"/>
    </location>
    <ligand>
        <name>Mg(2+)</name>
        <dbReference type="ChEBI" id="CHEBI:18420"/>
        <note>catalytic</note>
    </ligand>
</feature>
<evidence type="ECO:0000256" key="5">
    <source>
        <dbReference type="ARBA" id="ARBA00022723"/>
    </source>
</evidence>
<evidence type="ECO:0000256" key="1">
    <source>
        <dbReference type="ARBA" id="ARBA00001946"/>
    </source>
</evidence>
<keyword evidence="3 12" id="KW-0021">Allosteric enzyme</keyword>
<sequence length="556" mass="61653">MQSSTEKNLETPIFAPVPQREADVIGLYTCSEHSSAENFDDINSSNSVRAPTPEGFEDIHPQTVENKDGNVEARKILEIGDGFLLEDVPHLTDFIPDLPIYENPLQHNPSYSAVKQYFVDPDDTVKQDVVFKQGVSKGKFFRRAGAREKVYFKPEDVNACIVTCGGLCPGMNTVIREIVCGLSYMYNVRSVLGIEGGYRGFYARNTITLTSRFVNDIHKRGGTILAASRGGHDKKKIVDSIQDRGINQVYIIGGDGTQRGASVIFEEIQRRKLKVSVVGIPKTIDNDIAVIDKSFGFDSAVEEAQRAINAAHVESQSAENGIGVVKLMGRYSGFIAMYATLASRDVDCCLIPESSFYLEGPGGLFQFIKKRLKECNHMVIVVAEGAGQELMAKQSLENKDPSGNTQLRDVGMWLSQKIKDYFKKKVNMVITLKYIDPTYMIRAIPSNASDNIYCSLLAHSAVHGAMAGFTGFVCGPVNGRHAYIPFHRVINAQNNVVTTDRMWARLLSSTNQPGFLKPSKKEEEEAIETSDYFKSPNPHLPFEQTMETVNEIDNTD</sequence>
<dbReference type="GO" id="GO:0006002">
    <property type="term" value="P:fructose 6-phosphate metabolic process"/>
    <property type="evidence" value="ECO:0007669"/>
    <property type="project" value="InterPro"/>
</dbReference>